<keyword evidence="3" id="KW-0378">Hydrolase</keyword>
<dbReference type="InterPro" id="IPR042150">
    <property type="entry name" value="MmRce1-like"/>
</dbReference>
<gene>
    <name evidence="3" type="ORF">ACFQE1_04880</name>
</gene>
<protein>
    <submittedName>
        <fullName evidence="3">CPBP family intramembrane glutamic endopeptidase</fullName>
        <ecNumber evidence="3">3.4.-.-</ecNumber>
    </submittedName>
</protein>
<evidence type="ECO:0000259" key="2">
    <source>
        <dbReference type="Pfam" id="PF02517"/>
    </source>
</evidence>
<keyword evidence="1" id="KW-1133">Transmembrane helix</keyword>
<dbReference type="PANTHER" id="PTHR35797:SF1">
    <property type="entry name" value="PROTEASE"/>
    <property type="match status" value="1"/>
</dbReference>
<dbReference type="GO" id="GO:0080120">
    <property type="term" value="P:CAAX-box protein maturation"/>
    <property type="evidence" value="ECO:0007669"/>
    <property type="project" value="UniProtKB-ARBA"/>
</dbReference>
<accession>A0ABD5RWY7</accession>
<dbReference type="PANTHER" id="PTHR35797">
    <property type="entry name" value="PROTEASE-RELATED"/>
    <property type="match status" value="1"/>
</dbReference>
<dbReference type="Pfam" id="PF02517">
    <property type="entry name" value="Rce1-like"/>
    <property type="match status" value="1"/>
</dbReference>
<keyword evidence="1" id="KW-0472">Membrane</keyword>
<evidence type="ECO:0000313" key="3">
    <source>
        <dbReference type="EMBL" id="MFC6723724.1"/>
    </source>
</evidence>
<dbReference type="InterPro" id="IPR003675">
    <property type="entry name" value="Rce1/LyrA-like_dom"/>
</dbReference>
<sequence>YGEEAGWRGYLLPRLQSRWGALTASLLPGVVWFLWHVPLLFLPGDTNGAMPLPLMAAFVVASSVMYTWLYNSTGGSVLAVTLLHGGFDVWNRFIASHPSNTGDPISGLMMVGVETPTTSPWFQLKADHARNLGCCVIDRYALCIQQGNSDSCRSVPSSNRKHALSIEAELN</sequence>
<comment type="caution">
    <text evidence="3">The sequence shown here is derived from an EMBL/GenBank/DDBJ whole genome shotgun (WGS) entry which is preliminary data.</text>
</comment>
<feature type="domain" description="CAAX prenyl protease 2/Lysostaphin resistance protein A-like" evidence="2">
    <location>
        <begin position="2"/>
        <end position="89"/>
    </location>
</feature>
<feature type="transmembrane region" description="Helical" evidence="1">
    <location>
        <begin position="48"/>
        <end position="69"/>
    </location>
</feature>
<keyword evidence="1" id="KW-0812">Transmembrane</keyword>
<proteinExistence type="predicted"/>
<reference evidence="3 4" key="1">
    <citation type="journal article" date="2019" name="Int. J. Syst. Evol. Microbiol.">
        <title>The Global Catalogue of Microorganisms (GCM) 10K type strain sequencing project: providing services to taxonomists for standard genome sequencing and annotation.</title>
        <authorList>
            <consortium name="The Broad Institute Genomics Platform"/>
            <consortium name="The Broad Institute Genome Sequencing Center for Infectious Disease"/>
            <person name="Wu L."/>
            <person name="Ma J."/>
        </authorList>
    </citation>
    <scope>NUCLEOTIDE SEQUENCE [LARGE SCALE GENOMIC DNA]</scope>
    <source>
        <strain evidence="3 4">NBRC 111368</strain>
    </source>
</reference>
<dbReference type="AlphaFoldDB" id="A0ABD5RWY7"/>
<keyword evidence="4" id="KW-1185">Reference proteome</keyword>
<evidence type="ECO:0000313" key="4">
    <source>
        <dbReference type="Proteomes" id="UP001596328"/>
    </source>
</evidence>
<dbReference type="EC" id="3.4.-.-" evidence="3"/>
<name>A0ABD5RWY7_9EURY</name>
<feature type="non-terminal residue" evidence="3">
    <location>
        <position position="1"/>
    </location>
</feature>
<dbReference type="EMBL" id="JBHSWU010000040">
    <property type="protein sequence ID" value="MFC6723724.1"/>
    <property type="molecule type" value="Genomic_DNA"/>
</dbReference>
<organism evidence="3 4">
    <name type="scientific">Halobium palmae</name>
    <dbReference type="NCBI Taxonomy" id="1776492"/>
    <lineage>
        <taxon>Archaea</taxon>
        <taxon>Methanobacteriati</taxon>
        <taxon>Methanobacteriota</taxon>
        <taxon>Stenosarchaea group</taxon>
        <taxon>Halobacteria</taxon>
        <taxon>Halobacteriales</taxon>
        <taxon>Haloferacaceae</taxon>
        <taxon>Halobium</taxon>
    </lineage>
</organism>
<dbReference type="GO" id="GO:0004175">
    <property type="term" value="F:endopeptidase activity"/>
    <property type="evidence" value="ECO:0007669"/>
    <property type="project" value="UniProtKB-ARBA"/>
</dbReference>
<dbReference type="Proteomes" id="UP001596328">
    <property type="component" value="Unassembled WGS sequence"/>
</dbReference>
<feature type="transmembrane region" description="Helical" evidence="1">
    <location>
        <begin position="21"/>
        <end position="42"/>
    </location>
</feature>
<evidence type="ECO:0000256" key="1">
    <source>
        <dbReference type="SAM" id="Phobius"/>
    </source>
</evidence>